<gene>
    <name evidence="17" type="primary">LOC111436223</name>
</gene>
<evidence type="ECO:0000256" key="2">
    <source>
        <dbReference type="ARBA" id="ARBA00001974"/>
    </source>
</evidence>
<dbReference type="Proteomes" id="UP000504609">
    <property type="component" value="Unplaced"/>
</dbReference>
<name>A0A6J1EPL5_CUCMO</name>
<keyword evidence="16" id="KW-1185">Reference proteome</keyword>
<evidence type="ECO:0000256" key="3">
    <source>
        <dbReference type="ARBA" id="ARBA00010790"/>
    </source>
</evidence>
<evidence type="ECO:0000256" key="12">
    <source>
        <dbReference type="PIRSR" id="PIRSR000137-2"/>
    </source>
</evidence>
<dbReference type="PIRSF" id="PIRSF000137">
    <property type="entry name" value="Alcohol_oxidase"/>
    <property type="match status" value="1"/>
</dbReference>
<feature type="disulfide bond" evidence="13">
    <location>
        <begin position="428"/>
        <end position="479"/>
    </location>
</feature>
<dbReference type="Gene3D" id="3.30.410.40">
    <property type="match status" value="1"/>
</dbReference>
<dbReference type="InterPro" id="IPR007867">
    <property type="entry name" value="GMC_OxRtase_C"/>
</dbReference>
<accession>A0A6J1EPL5</accession>
<protein>
    <recommendedName>
        <fullName evidence="5">(R)-mandelonitrile lyase</fullName>
        <ecNumber evidence="5">4.1.2.10</ecNumber>
    </recommendedName>
</protein>
<feature type="binding site" evidence="12">
    <location>
        <position position="486"/>
    </location>
    <ligand>
        <name>substrate</name>
    </ligand>
</feature>
<dbReference type="GO" id="GO:0050660">
    <property type="term" value="F:flavin adenine dinucleotide binding"/>
    <property type="evidence" value="ECO:0007669"/>
    <property type="project" value="InterPro"/>
</dbReference>
<dbReference type="AlphaFoldDB" id="A0A6J1EPL5"/>
<evidence type="ECO:0000256" key="6">
    <source>
        <dbReference type="ARBA" id="ARBA00022630"/>
    </source>
</evidence>
<comment type="cofactor">
    <cofactor evidence="2 12">
        <name>FAD</name>
        <dbReference type="ChEBI" id="CHEBI:57692"/>
    </cofactor>
</comment>
<dbReference type="PANTHER" id="PTHR45968">
    <property type="entry name" value="OSJNBA0019K04.7 PROTEIN"/>
    <property type="match status" value="1"/>
</dbReference>
<dbReference type="InterPro" id="IPR051871">
    <property type="entry name" value="GMC_Oxidoreductase-Related"/>
</dbReference>
<evidence type="ECO:0000256" key="10">
    <source>
        <dbReference type="ARBA" id="ARBA00023180"/>
    </source>
</evidence>
<dbReference type="EC" id="4.1.2.10" evidence="5"/>
<evidence type="ECO:0000256" key="4">
    <source>
        <dbReference type="ARBA" id="ARBA00011245"/>
    </source>
</evidence>
<organism evidence="16 17">
    <name type="scientific">Cucurbita moschata</name>
    <name type="common">Winter crookneck squash</name>
    <name type="synonym">Cucurbita pepo var. moschata</name>
    <dbReference type="NCBI Taxonomy" id="3662"/>
    <lineage>
        <taxon>Eukaryota</taxon>
        <taxon>Viridiplantae</taxon>
        <taxon>Streptophyta</taxon>
        <taxon>Embryophyta</taxon>
        <taxon>Tracheophyta</taxon>
        <taxon>Spermatophyta</taxon>
        <taxon>Magnoliopsida</taxon>
        <taxon>eudicotyledons</taxon>
        <taxon>Gunneridae</taxon>
        <taxon>Pentapetalae</taxon>
        <taxon>rosids</taxon>
        <taxon>fabids</taxon>
        <taxon>Cucurbitales</taxon>
        <taxon>Cucurbitaceae</taxon>
        <taxon>Cucurbiteae</taxon>
        <taxon>Cucurbita</taxon>
    </lineage>
</organism>
<feature type="binding site" evidence="12">
    <location>
        <begin position="487"/>
        <end position="488"/>
    </location>
    <ligand>
        <name>FAD</name>
        <dbReference type="ChEBI" id="CHEBI:57692"/>
    </ligand>
</feature>
<evidence type="ECO:0000259" key="15">
    <source>
        <dbReference type="PROSITE" id="PS00624"/>
    </source>
</evidence>
<keyword evidence="9 13" id="KW-1015">Disulfide bond</keyword>
<dbReference type="PANTHER" id="PTHR45968:SF23">
    <property type="entry name" value="GLUCOSE-METHANOL-CHOLINE OXIDOREDUCTASE N-TERMINAL DOMAIN-CONTAINING PROTEIN"/>
    <property type="match status" value="1"/>
</dbReference>
<feature type="binding site" evidence="12">
    <location>
        <position position="246"/>
    </location>
    <ligand>
        <name>FAD</name>
        <dbReference type="ChEBI" id="CHEBI:57692"/>
    </ligand>
</feature>
<evidence type="ECO:0000256" key="11">
    <source>
        <dbReference type="ARBA" id="ARBA00023239"/>
    </source>
</evidence>
<evidence type="ECO:0000256" key="13">
    <source>
        <dbReference type="PIRSR" id="PIRSR000137-3"/>
    </source>
</evidence>
<keyword evidence="11" id="KW-0456">Lyase</keyword>
<evidence type="ECO:0000256" key="9">
    <source>
        <dbReference type="ARBA" id="ARBA00023157"/>
    </source>
</evidence>
<dbReference type="InterPro" id="IPR000172">
    <property type="entry name" value="GMC_OxRdtase_N"/>
</dbReference>
<comment type="similarity">
    <text evidence="3">Belongs to the GMC oxidoreductase family.</text>
</comment>
<comment type="catalytic activity">
    <reaction evidence="1">
        <text>(R)-mandelonitrile = benzaldehyde + hydrogen cyanide</text>
        <dbReference type="Rhea" id="RHEA:18313"/>
        <dbReference type="ChEBI" id="CHEBI:17169"/>
        <dbReference type="ChEBI" id="CHEBI:18407"/>
        <dbReference type="ChEBI" id="CHEBI:18450"/>
        <dbReference type="EC" id="4.1.2.10"/>
    </reaction>
</comment>
<dbReference type="GeneID" id="111436223"/>
<dbReference type="InterPro" id="IPR036188">
    <property type="entry name" value="FAD/NAD-bd_sf"/>
</dbReference>
<reference evidence="17" key="1">
    <citation type="submission" date="2025-08" db="UniProtKB">
        <authorList>
            <consortium name="RefSeq"/>
        </authorList>
    </citation>
    <scope>IDENTIFICATION</scope>
    <source>
        <tissue evidence="17">Young leaves</tissue>
    </source>
</reference>
<comment type="subunit">
    <text evidence="4">Monomer.</text>
</comment>
<dbReference type="SUPFAM" id="SSF51905">
    <property type="entry name" value="FAD/NAD(P)-binding domain"/>
    <property type="match status" value="1"/>
</dbReference>
<dbReference type="Gene3D" id="3.50.50.60">
    <property type="entry name" value="FAD/NAD(P)-binding domain"/>
    <property type="match status" value="1"/>
</dbReference>
<keyword evidence="7 14" id="KW-0732">Signal</keyword>
<feature type="domain" description="Glucose-methanol-choline oxidoreductase N-terminal" evidence="15">
    <location>
        <begin position="284"/>
        <end position="298"/>
    </location>
</feature>
<dbReference type="Pfam" id="PF05199">
    <property type="entry name" value="GMC_oxred_C"/>
    <property type="match status" value="1"/>
</dbReference>
<keyword evidence="10" id="KW-0325">Glycoprotein</keyword>
<dbReference type="GO" id="GO:0046593">
    <property type="term" value="F:mandelonitrile lyase activity"/>
    <property type="evidence" value="ECO:0007669"/>
    <property type="project" value="UniProtKB-EC"/>
</dbReference>
<dbReference type="RefSeq" id="XP_022929724.1">
    <property type="nucleotide sequence ID" value="XM_023073956.1"/>
</dbReference>
<evidence type="ECO:0000313" key="16">
    <source>
        <dbReference type="Proteomes" id="UP000504609"/>
    </source>
</evidence>
<sequence>MENSTMPTFLLLVLLFLSHSQLLLLISTNTRPNQDISYMKFVHDGNDFPEKEEYDYIIVGGGTAGCPLAATLSKNFSTLLIERGSEPNKYPSVLKEQALLNVFTVEDDGKNPYNRFTSKEGVQNLRGRVLGGTSMINGGVYSKPNTDFFKTQLGVQKFDMEMVEKAYKWVEEALVYRPSLNAWQNAFRRILVEGGIVPDNGFELRDVVGTKITGSIFDENGNRHGAVELLNKARPGNLKVAIRATVERIIFSGSSASEVLYSDSKGKLHTAVVHKNGEIILSAGAIGSPQLLLLSGVGPKSHLSSLNIPLILHNPHVGEFMKDNPRVGVVPILPFPLDFTSSKVIGISNNNTYYFQSIASTSPFSIPPSFSLLPPNSTSVNLTVATIGGKFSKLASVGSLRLNSSTDVKTNPIVRFNYYSNPADIQLCVGGVRKVGDFLKTQIIQNIKTRDLEGNRVIQFLGPPLPENLSDYSSVAEFCKRTVTTYWHYHGGCLVGKVVDGNYSVIGLKNLRVLDGSTFAVSPGSNPIATLMMLGRYVGLQMLKQRGV</sequence>
<evidence type="ECO:0000256" key="14">
    <source>
        <dbReference type="SAM" id="SignalP"/>
    </source>
</evidence>
<feature type="signal peptide" evidence="14">
    <location>
        <begin position="1"/>
        <end position="20"/>
    </location>
</feature>
<feature type="binding site" evidence="12">
    <location>
        <position position="133"/>
    </location>
    <ligand>
        <name>FAD</name>
        <dbReference type="ChEBI" id="CHEBI:57692"/>
    </ligand>
</feature>
<feature type="binding site" evidence="12">
    <location>
        <position position="516"/>
    </location>
    <ligand>
        <name>FAD</name>
        <dbReference type="ChEBI" id="CHEBI:57692"/>
    </ligand>
</feature>
<feature type="binding site" evidence="12">
    <location>
        <begin position="137"/>
        <end position="140"/>
    </location>
    <ligand>
        <name>FAD</name>
        <dbReference type="ChEBI" id="CHEBI:57692"/>
    </ligand>
</feature>
<dbReference type="SUPFAM" id="SSF54373">
    <property type="entry name" value="FAD-linked reductases, C-terminal domain"/>
    <property type="match status" value="1"/>
</dbReference>
<keyword evidence="6" id="KW-0285">Flavoprotein</keyword>
<evidence type="ECO:0000256" key="8">
    <source>
        <dbReference type="ARBA" id="ARBA00022827"/>
    </source>
</evidence>
<evidence type="ECO:0000256" key="1">
    <source>
        <dbReference type="ARBA" id="ARBA00001147"/>
    </source>
</evidence>
<dbReference type="PROSITE" id="PS00624">
    <property type="entry name" value="GMC_OXRED_2"/>
    <property type="match status" value="1"/>
</dbReference>
<evidence type="ECO:0000256" key="7">
    <source>
        <dbReference type="ARBA" id="ARBA00022729"/>
    </source>
</evidence>
<evidence type="ECO:0000313" key="17">
    <source>
        <dbReference type="RefSeq" id="XP_022929724.1"/>
    </source>
</evidence>
<feature type="chain" id="PRO_5026700904" description="(R)-mandelonitrile lyase" evidence="14">
    <location>
        <begin position="21"/>
        <end position="548"/>
    </location>
</feature>
<dbReference type="Pfam" id="PF00732">
    <property type="entry name" value="GMC_oxred_N"/>
    <property type="match status" value="1"/>
</dbReference>
<proteinExistence type="inferred from homology"/>
<dbReference type="KEGG" id="cmos:111436223"/>
<feature type="binding site" evidence="12">
    <location>
        <position position="129"/>
    </location>
    <ligand>
        <name>FAD</name>
        <dbReference type="ChEBI" id="CHEBI:57692"/>
    </ligand>
</feature>
<dbReference type="GO" id="GO:0016614">
    <property type="term" value="F:oxidoreductase activity, acting on CH-OH group of donors"/>
    <property type="evidence" value="ECO:0007669"/>
    <property type="project" value="InterPro"/>
</dbReference>
<keyword evidence="8 12" id="KW-0274">FAD</keyword>
<evidence type="ECO:0000256" key="5">
    <source>
        <dbReference type="ARBA" id="ARBA00013074"/>
    </source>
</evidence>
<dbReference type="InterPro" id="IPR012132">
    <property type="entry name" value="GMC_OxRdtase"/>
</dbReference>